<accession>A0A2S7IN91</accession>
<dbReference type="Pfam" id="PF13387">
    <property type="entry name" value="Lnb_N"/>
    <property type="match status" value="1"/>
</dbReference>
<feature type="transmembrane region" description="Helical" evidence="1">
    <location>
        <begin position="291"/>
        <end position="312"/>
    </location>
</feature>
<feature type="transmembrane region" description="Helical" evidence="1">
    <location>
        <begin position="259"/>
        <end position="279"/>
    </location>
</feature>
<evidence type="ECO:0000256" key="1">
    <source>
        <dbReference type="SAM" id="Phobius"/>
    </source>
</evidence>
<name>A0A2S7IN91_9BACT</name>
<comment type="caution">
    <text evidence="5">The sequence shown here is derived from an EMBL/GenBank/DDBJ whole genome shotgun (WGS) entry which is preliminary data.</text>
</comment>
<sequence>MVLRRLLLFCLLGFSFMARAQVLSPQAKVSLLTVGPGTDIYTFFGHTAIWIYDPVLGLDQVYNYGTFDFRASGFYWNFLRGNLPYQLSSGPLDYPDPRYSQLEYWKSENRGVVEQVLNFTPEQKQRLFELMEFNALPQNKTYQYRPYYDNCSTRPRDKVYEAAQGSIRYDSTDAFLVGRSYRDWMNDYLTDSPWSRVGLNLALGYPIDRITTMQQAAYIPNNLLRLFDRAQIVQPDGRKEKLVLQTNTLFKAEPQSTSFLWIAAFWLVMASPLLILILRRKQIKAGGTFDRTLLFITGLFGIIHTLLWFGTQHGITDWNYSMFITNPFNIPALLLLSRKPRWLMYYFIAAMVFLVAGVMLEILFWKATYGMIFLTVTLFVRYRHLALYVKKG</sequence>
<evidence type="ECO:0000313" key="5">
    <source>
        <dbReference type="EMBL" id="PQA59201.1"/>
    </source>
</evidence>
<keyword evidence="2" id="KW-0732">Signal</keyword>
<dbReference type="EMBL" id="PTRA01000001">
    <property type="protein sequence ID" value="PQA59201.1"/>
    <property type="molecule type" value="Genomic_DNA"/>
</dbReference>
<feature type="domain" description="Lnb N-terminal periplasmic" evidence="3">
    <location>
        <begin position="24"/>
        <end position="170"/>
    </location>
</feature>
<keyword evidence="6" id="KW-1185">Reference proteome</keyword>
<evidence type="ECO:0000313" key="6">
    <source>
        <dbReference type="Proteomes" id="UP000239590"/>
    </source>
</evidence>
<dbReference type="AlphaFoldDB" id="A0A2S7IN91"/>
<feature type="domain" description="Lnb-like transmembrane" evidence="4">
    <location>
        <begin position="262"/>
        <end position="388"/>
    </location>
</feature>
<gene>
    <name evidence="5" type="ORF">C5O19_05975</name>
</gene>
<reference evidence="6" key="1">
    <citation type="submission" date="2018-02" db="EMBL/GenBank/DDBJ databases">
        <title>Genome sequencing of Solimonas sp. HR-BB.</title>
        <authorList>
            <person name="Lee Y."/>
            <person name="Jeon C.O."/>
        </authorList>
    </citation>
    <scope>NUCLEOTIDE SEQUENCE [LARGE SCALE GENOMIC DNA]</scope>
    <source>
        <strain evidence="6">HR-U</strain>
    </source>
</reference>
<feature type="chain" id="PRO_5015491821" evidence="2">
    <location>
        <begin position="21"/>
        <end position="392"/>
    </location>
</feature>
<keyword evidence="1" id="KW-1133">Transmembrane helix</keyword>
<proteinExistence type="predicted"/>
<dbReference type="InterPro" id="IPR057436">
    <property type="entry name" value="5TMH_Lnb"/>
</dbReference>
<dbReference type="InterPro" id="IPR025178">
    <property type="entry name" value="Lnb_N"/>
</dbReference>
<dbReference type="Proteomes" id="UP000239590">
    <property type="component" value="Unassembled WGS sequence"/>
</dbReference>
<keyword evidence="1" id="KW-0812">Transmembrane</keyword>
<dbReference type="OrthoDB" id="319167at2"/>
<keyword evidence="1" id="KW-0472">Membrane</keyword>
<evidence type="ECO:0000259" key="3">
    <source>
        <dbReference type="Pfam" id="PF13387"/>
    </source>
</evidence>
<feature type="transmembrane region" description="Helical" evidence="1">
    <location>
        <begin position="343"/>
        <end position="365"/>
    </location>
</feature>
<organism evidence="5 6">
    <name type="scientific">Siphonobacter curvatus</name>
    <dbReference type="NCBI Taxonomy" id="2094562"/>
    <lineage>
        <taxon>Bacteria</taxon>
        <taxon>Pseudomonadati</taxon>
        <taxon>Bacteroidota</taxon>
        <taxon>Cytophagia</taxon>
        <taxon>Cytophagales</taxon>
        <taxon>Cytophagaceae</taxon>
        <taxon>Siphonobacter</taxon>
    </lineage>
</organism>
<dbReference type="Pfam" id="PF25221">
    <property type="entry name" value="5TMH_Lnb"/>
    <property type="match status" value="1"/>
</dbReference>
<feature type="signal peptide" evidence="2">
    <location>
        <begin position="1"/>
        <end position="20"/>
    </location>
</feature>
<evidence type="ECO:0000259" key="4">
    <source>
        <dbReference type="Pfam" id="PF25221"/>
    </source>
</evidence>
<protein>
    <submittedName>
        <fullName evidence="5">Uncharacterized protein</fullName>
    </submittedName>
</protein>
<evidence type="ECO:0000256" key="2">
    <source>
        <dbReference type="SAM" id="SignalP"/>
    </source>
</evidence>